<evidence type="ECO:0000313" key="1">
    <source>
        <dbReference type="EMBL" id="MBP2324536.1"/>
    </source>
</evidence>
<keyword evidence="2" id="KW-1185">Reference proteome</keyword>
<proteinExistence type="predicted"/>
<dbReference type="RefSeq" id="WP_209641863.1">
    <property type="nucleotide sequence ID" value="NZ_JAGINW010000001.1"/>
</dbReference>
<dbReference type="Gene3D" id="1.50.10.10">
    <property type="match status" value="1"/>
</dbReference>
<name>A0ABS4TKW6_9PSEU</name>
<comment type="caution">
    <text evidence="1">The sequence shown here is derived from an EMBL/GenBank/DDBJ whole genome shotgun (WGS) entry which is preliminary data.</text>
</comment>
<dbReference type="InterPro" id="IPR008928">
    <property type="entry name" value="6-hairpin_glycosidase_sf"/>
</dbReference>
<evidence type="ECO:0000313" key="2">
    <source>
        <dbReference type="Proteomes" id="UP001519332"/>
    </source>
</evidence>
<dbReference type="EMBL" id="JAGINW010000001">
    <property type="protein sequence ID" value="MBP2324536.1"/>
    <property type="molecule type" value="Genomic_DNA"/>
</dbReference>
<protein>
    <recommendedName>
        <fullName evidence="3">Prenyltransferase</fullName>
    </recommendedName>
</protein>
<reference evidence="1 2" key="1">
    <citation type="submission" date="2021-03" db="EMBL/GenBank/DDBJ databases">
        <title>Sequencing the genomes of 1000 actinobacteria strains.</title>
        <authorList>
            <person name="Klenk H.-P."/>
        </authorList>
    </citation>
    <scope>NUCLEOTIDE SEQUENCE [LARGE SCALE GENOMIC DNA]</scope>
    <source>
        <strain evidence="1 2">DSM 46670</strain>
    </source>
</reference>
<dbReference type="InterPro" id="IPR012341">
    <property type="entry name" value="6hp_glycosidase-like_sf"/>
</dbReference>
<dbReference type="Proteomes" id="UP001519332">
    <property type="component" value="Unassembled WGS sequence"/>
</dbReference>
<organism evidence="1 2">
    <name type="scientific">Kibdelosporangium banguiense</name>
    <dbReference type="NCBI Taxonomy" id="1365924"/>
    <lineage>
        <taxon>Bacteria</taxon>
        <taxon>Bacillati</taxon>
        <taxon>Actinomycetota</taxon>
        <taxon>Actinomycetes</taxon>
        <taxon>Pseudonocardiales</taxon>
        <taxon>Pseudonocardiaceae</taxon>
        <taxon>Kibdelosporangium</taxon>
    </lineage>
</organism>
<sequence length="331" mass="36321">MTAAWIASVQQDSGAIPWYPGGPADAWNHIEAAMGLDIGGYPEEAAAAYRWLARTQNADGSWYAEYQDGTVTNPAKDANFTAYVAVGVLHHSLLRGTSFLVELWPTVRAAMDFVLQMQSPEGPIRWRDTSEEFLLAGCASIHQSLLCASIIAARVGQPRPDWIAAAANVATAIRNRPELFAAKPHSMDWYYPVLCSIFTGSAAAERLSRDWDRFVEPGLGVRCVRDQPWVTGGETAELALTLALRGDGRVQDLLADIELLRHEDGSYWTGYQFANEVIWPAERTTWTAGAILLARAAVTGDPAIHTVFKPLSAKEISTLPDRVMPIEHPFD</sequence>
<accession>A0ABS4TKW6</accession>
<evidence type="ECO:0008006" key="3">
    <source>
        <dbReference type="Google" id="ProtNLM"/>
    </source>
</evidence>
<gene>
    <name evidence="1" type="ORF">JOF56_004921</name>
</gene>
<dbReference type="SUPFAM" id="SSF48208">
    <property type="entry name" value="Six-hairpin glycosidases"/>
    <property type="match status" value="1"/>
</dbReference>